<evidence type="ECO:0000313" key="3">
    <source>
        <dbReference type="Proteomes" id="UP000184386"/>
    </source>
</evidence>
<name>A0A1M7BFD5_9FIRM</name>
<dbReference type="InterPro" id="IPR025357">
    <property type="entry name" value="DUF4261"/>
</dbReference>
<evidence type="ECO:0000313" key="2">
    <source>
        <dbReference type="EMBL" id="SHL53712.1"/>
    </source>
</evidence>
<dbReference type="OrthoDB" id="277550at2"/>
<organism evidence="2 3">
    <name type="scientific">Anaerocolumna jejuensis DSM 15929</name>
    <dbReference type="NCBI Taxonomy" id="1121322"/>
    <lineage>
        <taxon>Bacteria</taxon>
        <taxon>Bacillati</taxon>
        <taxon>Bacillota</taxon>
        <taxon>Clostridia</taxon>
        <taxon>Lachnospirales</taxon>
        <taxon>Lachnospiraceae</taxon>
        <taxon>Anaerocolumna</taxon>
    </lineage>
</organism>
<dbReference type="STRING" id="1121322.SAMN02745136_05120"/>
<gene>
    <name evidence="2" type="ORF">SAMN02745136_05120</name>
</gene>
<evidence type="ECO:0000259" key="1">
    <source>
        <dbReference type="Pfam" id="PF14080"/>
    </source>
</evidence>
<dbReference type="Proteomes" id="UP000184386">
    <property type="component" value="Unassembled WGS sequence"/>
</dbReference>
<protein>
    <recommendedName>
        <fullName evidence="1">DUF4261 domain-containing protein</fullName>
    </recommendedName>
</protein>
<proteinExistence type="predicted"/>
<dbReference type="AlphaFoldDB" id="A0A1M7BFD5"/>
<feature type="domain" description="DUF4261" evidence="1">
    <location>
        <begin position="209"/>
        <end position="283"/>
    </location>
</feature>
<dbReference type="Pfam" id="PF14080">
    <property type="entry name" value="DUF4261"/>
    <property type="match status" value="1"/>
</dbReference>
<dbReference type="RefSeq" id="WP_073280029.1">
    <property type="nucleotide sequence ID" value="NZ_FRAC01000036.1"/>
</dbReference>
<keyword evidence="3" id="KW-1185">Reference proteome</keyword>
<sequence>MGILDKFNKKESNSLKQDLSQKEQPGSVFIIHLLMKEKCEMPSQEKMTAVMEKHLGEVDCFCHDTKVAGFAPKKYKVEFKDGSMPPQLMVMECFKSDGYQLDDITKSQMWDCENSAEILSECNYQVVATDMLAGAMTDYKDRADMMMDFMEALVELYPECAAVQFQTSGKMFTREKILNHQIPREDRFIYFAVNVRFFNIENKEDMLVDTLGMSTLYLPDLQYHFHGMNPNWVVNHAYNLLSYMYANNAPIKSGETVDGVADGHMERTVQWKCRYENALIQPASSSER</sequence>
<accession>A0A1M7BFD5</accession>
<dbReference type="EMBL" id="FRAC01000036">
    <property type="protein sequence ID" value="SHL53712.1"/>
    <property type="molecule type" value="Genomic_DNA"/>
</dbReference>
<reference evidence="2 3" key="1">
    <citation type="submission" date="2016-11" db="EMBL/GenBank/DDBJ databases">
        <authorList>
            <person name="Jaros S."/>
            <person name="Januszkiewicz K."/>
            <person name="Wedrychowicz H."/>
        </authorList>
    </citation>
    <scope>NUCLEOTIDE SEQUENCE [LARGE SCALE GENOMIC DNA]</scope>
    <source>
        <strain evidence="2 3">DSM 15929</strain>
    </source>
</reference>